<reference evidence="1 2" key="1">
    <citation type="journal article" date="2020" name="ISME J.">
        <title>Uncovering the hidden diversity of litter-decomposition mechanisms in mushroom-forming fungi.</title>
        <authorList>
            <person name="Floudas D."/>
            <person name="Bentzer J."/>
            <person name="Ahren D."/>
            <person name="Johansson T."/>
            <person name="Persson P."/>
            <person name="Tunlid A."/>
        </authorList>
    </citation>
    <scope>NUCLEOTIDE SEQUENCE [LARGE SCALE GENOMIC DNA]</scope>
    <source>
        <strain evidence="1 2">CBS 101986</strain>
    </source>
</reference>
<protein>
    <submittedName>
        <fullName evidence="1">Uncharacterized protein</fullName>
    </submittedName>
</protein>
<keyword evidence="2" id="KW-1185">Reference proteome</keyword>
<comment type="caution">
    <text evidence="1">The sequence shown here is derived from an EMBL/GenBank/DDBJ whole genome shotgun (WGS) entry which is preliminary data.</text>
</comment>
<dbReference type="EMBL" id="JAACJJ010000033">
    <property type="protein sequence ID" value="KAF5317512.1"/>
    <property type="molecule type" value="Genomic_DNA"/>
</dbReference>
<gene>
    <name evidence="1" type="ORF">D9619_013208</name>
</gene>
<organism evidence="1 2">
    <name type="scientific">Psilocybe cf. subviscida</name>
    <dbReference type="NCBI Taxonomy" id="2480587"/>
    <lineage>
        <taxon>Eukaryota</taxon>
        <taxon>Fungi</taxon>
        <taxon>Dikarya</taxon>
        <taxon>Basidiomycota</taxon>
        <taxon>Agaricomycotina</taxon>
        <taxon>Agaricomycetes</taxon>
        <taxon>Agaricomycetidae</taxon>
        <taxon>Agaricales</taxon>
        <taxon>Agaricineae</taxon>
        <taxon>Strophariaceae</taxon>
        <taxon>Psilocybe</taxon>
    </lineage>
</organism>
<accession>A0A8H5B8C3</accession>
<evidence type="ECO:0000313" key="1">
    <source>
        <dbReference type="EMBL" id="KAF5317512.1"/>
    </source>
</evidence>
<dbReference type="Proteomes" id="UP000567179">
    <property type="component" value="Unassembled WGS sequence"/>
</dbReference>
<dbReference type="AlphaFoldDB" id="A0A8H5B8C3"/>
<sequence length="64" mass="6671">MANNAAALNTAQNFGPASINYSDNIAKGCIDILMISFADGSSTTKACKECQRVSSNTAISPQFP</sequence>
<evidence type="ECO:0000313" key="2">
    <source>
        <dbReference type="Proteomes" id="UP000567179"/>
    </source>
</evidence>
<proteinExistence type="predicted"/>
<name>A0A8H5B8C3_9AGAR</name>